<dbReference type="Pfam" id="PF04089">
    <property type="entry name" value="BRICHOS"/>
    <property type="match status" value="1"/>
</dbReference>
<accession>A0A851PSN9</accession>
<dbReference type="Gene3D" id="3.30.390.150">
    <property type="match status" value="1"/>
</dbReference>
<feature type="domain" description="BRICHOS" evidence="3">
    <location>
        <begin position="30"/>
        <end position="123"/>
    </location>
</feature>
<evidence type="ECO:0000313" key="5">
    <source>
        <dbReference type="Proteomes" id="UP000657035"/>
    </source>
</evidence>
<organism evidence="4 5">
    <name type="scientific">Anhinga anhinga</name>
    <name type="common">Anhinga</name>
    <name type="synonym">Plotus anhinga</name>
    <dbReference type="NCBI Taxonomy" id="56067"/>
    <lineage>
        <taxon>Eukaryota</taxon>
        <taxon>Metazoa</taxon>
        <taxon>Chordata</taxon>
        <taxon>Craniata</taxon>
        <taxon>Vertebrata</taxon>
        <taxon>Euteleostomi</taxon>
        <taxon>Archelosauria</taxon>
        <taxon>Archosauria</taxon>
        <taxon>Dinosauria</taxon>
        <taxon>Saurischia</taxon>
        <taxon>Theropoda</taxon>
        <taxon>Coelurosauria</taxon>
        <taxon>Aves</taxon>
        <taxon>Neognathae</taxon>
        <taxon>Neoaves</taxon>
        <taxon>Aequornithes</taxon>
        <taxon>Suliformes</taxon>
        <taxon>Anhingidae</taxon>
        <taxon>Anhinga</taxon>
    </lineage>
</organism>
<evidence type="ECO:0000256" key="2">
    <source>
        <dbReference type="SAM" id="MobiDB-lite"/>
    </source>
</evidence>
<dbReference type="PANTHER" id="PTHR16483">
    <property type="entry name" value="GASTROKINE 1"/>
    <property type="match status" value="1"/>
</dbReference>
<dbReference type="AlphaFoldDB" id="A0A851PSN9"/>
<comment type="caution">
    <text evidence="4">The sequence shown here is derived from an EMBL/GenBank/DDBJ whole genome shotgun (WGS) entry which is preliminary data.</text>
</comment>
<dbReference type="Proteomes" id="UP000657035">
    <property type="component" value="Unassembled WGS sequence"/>
</dbReference>
<evidence type="ECO:0000259" key="3">
    <source>
        <dbReference type="PROSITE" id="PS50869"/>
    </source>
</evidence>
<feature type="region of interest" description="Disordered" evidence="2">
    <location>
        <begin position="1"/>
        <end position="24"/>
    </location>
</feature>
<keyword evidence="5" id="KW-1185">Reference proteome</keyword>
<dbReference type="SMART" id="SM01039">
    <property type="entry name" value="BRICHOS"/>
    <property type="match status" value="1"/>
</dbReference>
<reference evidence="4" key="1">
    <citation type="submission" date="2019-09" db="EMBL/GenBank/DDBJ databases">
        <title>Bird 10,000 Genomes (B10K) Project - Family phase.</title>
        <authorList>
            <person name="Zhang G."/>
        </authorList>
    </citation>
    <scope>NUCLEOTIDE SEQUENCE</scope>
    <source>
        <strain evidence="4">B10K-CU-031-38</strain>
    </source>
</reference>
<evidence type="ECO:0000256" key="1">
    <source>
        <dbReference type="ARBA" id="ARBA00023157"/>
    </source>
</evidence>
<feature type="non-terminal residue" evidence="4">
    <location>
        <position position="1"/>
    </location>
</feature>
<protein>
    <submittedName>
        <fullName evidence="4">GKN1 protein</fullName>
    </submittedName>
</protein>
<dbReference type="OrthoDB" id="8674753at2759"/>
<sequence>NQNGKKNFNKHHGENSDHSSAVAGVSTDSKEYSEAWKSVWDIKTGYVATKVFSKHTCIIAKINKRFLLDKLFPAPPQGYKGPNPHQLPPRENLFVISRKRLQSLHPYGKRIQALCRGIPSYLAYPAVGKYTSNHVL</sequence>
<evidence type="ECO:0000313" key="4">
    <source>
        <dbReference type="EMBL" id="NXC71478.1"/>
    </source>
</evidence>
<dbReference type="InterPro" id="IPR007084">
    <property type="entry name" value="BRICHOS_dom"/>
</dbReference>
<name>A0A851PSN9_ANHAN</name>
<dbReference type="PROSITE" id="PS50869">
    <property type="entry name" value="BRICHOS"/>
    <property type="match status" value="1"/>
</dbReference>
<gene>
    <name evidence="4" type="primary">Gkn1</name>
    <name evidence="4" type="ORF">ANHANH_R15285</name>
</gene>
<keyword evidence="1" id="KW-1015">Disulfide bond</keyword>
<feature type="non-terminal residue" evidence="4">
    <location>
        <position position="136"/>
    </location>
</feature>
<dbReference type="InterPro" id="IPR051772">
    <property type="entry name" value="Gastrokine"/>
</dbReference>
<dbReference type="EMBL" id="WBMU01001695">
    <property type="protein sequence ID" value="NXC71478.1"/>
    <property type="molecule type" value="Genomic_DNA"/>
</dbReference>
<proteinExistence type="predicted"/>